<dbReference type="KEGG" id="euz:DVS28_a1492"/>
<reference evidence="1 2" key="1">
    <citation type="submission" date="2018-09" db="EMBL/GenBank/DDBJ databases">
        <title>Complete genome sequence of Euzebya sp. DY32-46 isolated from seawater of Pacific Ocean.</title>
        <authorList>
            <person name="Xu L."/>
            <person name="Wu Y.-H."/>
            <person name="Xu X.-W."/>
        </authorList>
    </citation>
    <scope>NUCLEOTIDE SEQUENCE [LARGE SCALE GENOMIC DNA]</scope>
    <source>
        <strain evidence="1 2">DY32-46</strain>
    </source>
</reference>
<name>A0A346XVD8_9ACTN</name>
<dbReference type="Proteomes" id="UP000264006">
    <property type="component" value="Chromosome"/>
</dbReference>
<accession>A0A346XVD8</accession>
<dbReference type="AlphaFoldDB" id="A0A346XVD8"/>
<organism evidence="1 2">
    <name type="scientific">Euzebya pacifica</name>
    <dbReference type="NCBI Taxonomy" id="1608957"/>
    <lineage>
        <taxon>Bacteria</taxon>
        <taxon>Bacillati</taxon>
        <taxon>Actinomycetota</taxon>
        <taxon>Nitriliruptoria</taxon>
        <taxon>Euzebyales</taxon>
    </lineage>
</organism>
<dbReference type="EMBL" id="CP031165">
    <property type="protein sequence ID" value="AXV06185.1"/>
    <property type="molecule type" value="Genomic_DNA"/>
</dbReference>
<evidence type="ECO:0000313" key="2">
    <source>
        <dbReference type="Proteomes" id="UP000264006"/>
    </source>
</evidence>
<protein>
    <submittedName>
        <fullName evidence="1">Uncharacterized protein</fullName>
    </submittedName>
</protein>
<keyword evidence="2" id="KW-1185">Reference proteome</keyword>
<dbReference type="OrthoDB" id="5194474at2"/>
<evidence type="ECO:0000313" key="1">
    <source>
        <dbReference type="EMBL" id="AXV06185.1"/>
    </source>
</evidence>
<sequence>MNVPDQIVCVECRGTCYRLGHVPPEGWEPGDWVAYRCGDCMDRFDLQLVDETDDDTDGHDATDPYGH</sequence>
<proteinExistence type="predicted"/>
<gene>
    <name evidence="1" type="ORF">DVS28_a1492</name>
</gene>
<dbReference type="RefSeq" id="WP_114590879.1">
    <property type="nucleotide sequence ID" value="NZ_CAXIBR010000016.1"/>
</dbReference>